<protein>
    <submittedName>
        <fullName evidence="2">Uncharacterized protein</fullName>
    </submittedName>
</protein>
<sequence length="95" mass="9959">MSVVKKEVGGNGRGVNPLAGSLSDARRNRKAAAAIGVTARGGRTVVAPRCRSSCSLSAARREKGGGSNNSRGVESQAGPTHGPPWQKRQRQQRPR</sequence>
<gene>
    <name evidence="2" type="ORF">NDU88_010445</name>
</gene>
<dbReference type="AlphaFoldDB" id="A0AAV7QVR3"/>
<reference evidence="2" key="1">
    <citation type="journal article" date="2022" name="bioRxiv">
        <title>Sequencing and chromosome-scale assembly of the giantPleurodeles waltlgenome.</title>
        <authorList>
            <person name="Brown T."/>
            <person name="Elewa A."/>
            <person name="Iarovenko S."/>
            <person name="Subramanian E."/>
            <person name="Araus A.J."/>
            <person name="Petzold A."/>
            <person name="Susuki M."/>
            <person name="Suzuki K.-i.T."/>
            <person name="Hayashi T."/>
            <person name="Toyoda A."/>
            <person name="Oliveira C."/>
            <person name="Osipova E."/>
            <person name="Leigh N.D."/>
            <person name="Simon A."/>
            <person name="Yun M.H."/>
        </authorList>
    </citation>
    <scope>NUCLEOTIDE SEQUENCE</scope>
    <source>
        <strain evidence="2">20211129_DDA</strain>
        <tissue evidence="2">Liver</tissue>
    </source>
</reference>
<keyword evidence="3" id="KW-1185">Reference proteome</keyword>
<name>A0AAV7QVR3_PLEWA</name>
<comment type="caution">
    <text evidence="2">The sequence shown here is derived from an EMBL/GenBank/DDBJ whole genome shotgun (WGS) entry which is preliminary data.</text>
</comment>
<accession>A0AAV7QVR3</accession>
<dbReference type="EMBL" id="JANPWB010000010">
    <property type="protein sequence ID" value="KAJ1144143.1"/>
    <property type="molecule type" value="Genomic_DNA"/>
</dbReference>
<dbReference type="Proteomes" id="UP001066276">
    <property type="component" value="Chromosome 6"/>
</dbReference>
<evidence type="ECO:0000313" key="3">
    <source>
        <dbReference type="Proteomes" id="UP001066276"/>
    </source>
</evidence>
<proteinExistence type="predicted"/>
<evidence type="ECO:0000313" key="2">
    <source>
        <dbReference type="EMBL" id="KAJ1144143.1"/>
    </source>
</evidence>
<feature type="region of interest" description="Disordered" evidence="1">
    <location>
        <begin position="54"/>
        <end position="95"/>
    </location>
</feature>
<evidence type="ECO:0000256" key="1">
    <source>
        <dbReference type="SAM" id="MobiDB-lite"/>
    </source>
</evidence>
<organism evidence="2 3">
    <name type="scientific">Pleurodeles waltl</name>
    <name type="common">Iberian ribbed newt</name>
    <dbReference type="NCBI Taxonomy" id="8319"/>
    <lineage>
        <taxon>Eukaryota</taxon>
        <taxon>Metazoa</taxon>
        <taxon>Chordata</taxon>
        <taxon>Craniata</taxon>
        <taxon>Vertebrata</taxon>
        <taxon>Euteleostomi</taxon>
        <taxon>Amphibia</taxon>
        <taxon>Batrachia</taxon>
        <taxon>Caudata</taxon>
        <taxon>Salamandroidea</taxon>
        <taxon>Salamandridae</taxon>
        <taxon>Pleurodelinae</taxon>
        <taxon>Pleurodeles</taxon>
    </lineage>
</organism>
<feature type="region of interest" description="Disordered" evidence="1">
    <location>
        <begin position="1"/>
        <end position="30"/>
    </location>
</feature>